<keyword evidence="3" id="KW-0808">Transferase</keyword>
<proteinExistence type="predicted"/>
<accession>A0A5B8UUB6</accession>
<dbReference type="Gene3D" id="3.40.50.2000">
    <property type="entry name" value="Glycogen Phosphorylase B"/>
    <property type="match status" value="2"/>
</dbReference>
<evidence type="ECO:0000313" key="4">
    <source>
        <dbReference type="Proteomes" id="UP000321479"/>
    </source>
</evidence>
<evidence type="ECO:0000259" key="1">
    <source>
        <dbReference type="Pfam" id="PF00534"/>
    </source>
</evidence>
<protein>
    <submittedName>
        <fullName evidence="3">Glycosyltransferase family 4 protein</fullName>
    </submittedName>
</protein>
<feature type="domain" description="Glycosyl transferase family 1" evidence="1">
    <location>
        <begin position="221"/>
        <end position="372"/>
    </location>
</feature>
<organism evidence="3 4">
    <name type="scientific">Mucilaginibacter ginsenosidivorans</name>
    <dbReference type="NCBI Taxonomy" id="398053"/>
    <lineage>
        <taxon>Bacteria</taxon>
        <taxon>Pseudomonadati</taxon>
        <taxon>Bacteroidota</taxon>
        <taxon>Sphingobacteriia</taxon>
        <taxon>Sphingobacteriales</taxon>
        <taxon>Sphingobacteriaceae</taxon>
        <taxon>Mucilaginibacter</taxon>
    </lineage>
</organism>
<dbReference type="Pfam" id="PF13439">
    <property type="entry name" value="Glyco_transf_4"/>
    <property type="match status" value="1"/>
</dbReference>
<evidence type="ECO:0000259" key="2">
    <source>
        <dbReference type="Pfam" id="PF13439"/>
    </source>
</evidence>
<sequence>MGDNKNVLYLSYDGMTDSLGQSQVIPYLAGLTKNGFSFTILSFEKKDRYKKSGSDIRTILDAACITWHPLIYTKSPPVLSTVYDYTRMKQTAASLHRKAGFDLIHCRSYIPALVGMALNSKYRIPFIFDMRGFWADERVDGGLWNLKNPVFKFIYRYFKKKELKFLNRSAAIVSLTVAGKNEILNWKGVEINAGKISVIPCCVDTGLFDINKIRPGEKEPVMRSLNLAPNDLVLGYLGSIGTWYLLDEMLLFFSLLKKRAPSAKFLFVTHDDPEDIIHKARRHQIDSRDIIIMKAERRDVPLMISLFNYGIFFIKPSYSKTASSPTKQGEIMAMGVPVICNDGIGDSSRIVEQYHSGLVVDLHNYDKAISKMTAGMQYDRASIRAGALDYFSLDEGVKKYMDIYINVTK</sequence>
<feature type="domain" description="Glycosyltransferase subfamily 4-like N-terminal" evidence="2">
    <location>
        <begin position="30"/>
        <end position="205"/>
    </location>
</feature>
<dbReference type="PANTHER" id="PTHR12526">
    <property type="entry name" value="GLYCOSYLTRANSFERASE"/>
    <property type="match status" value="1"/>
</dbReference>
<dbReference type="InterPro" id="IPR028098">
    <property type="entry name" value="Glyco_trans_4-like_N"/>
</dbReference>
<dbReference type="SUPFAM" id="SSF53756">
    <property type="entry name" value="UDP-Glycosyltransferase/glycogen phosphorylase"/>
    <property type="match status" value="1"/>
</dbReference>
<dbReference type="OrthoDB" id="846071at2"/>
<keyword evidence="4" id="KW-1185">Reference proteome</keyword>
<name>A0A5B8UUB6_9SPHI</name>
<gene>
    <name evidence="3" type="ORF">FRZ54_05335</name>
</gene>
<evidence type="ECO:0000313" key="3">
    <source>
        <dbReference type="EMBL" id="QEC62036.1"/>
    </source>
</evidence>
<dbReference type="AlphaFoldDB" id="A0A5B8UUB6"/>
<dbReference type="InterPro" id="IPR001296">
    <property type="entry name" value="Glyco_trans_1"/>
</dbReference>
<dbReference type="RefSeq" id="WP_147030613.1">
    <property type="nucleotide sequence ID" value="NZ_CP042436.1"/>
</dbReference>
<dbReference type="KEGG" id="mgin:FRZ54_05335"/>
<dbReference type="Proteomes" id="UP000321479">
    <property type="component" value="Chromosome"/>
</dbReference>
<dbReference type="Pfam" id="PF00534">
    <property type="entry name" value="Glycos_transf_1"/>
    <property type="match status" value="1"/>
</dbReference>
<dbReference type="GO" id="GO:0016757">
    <property type="term" value="F:glycosyltransferase activity"/>
    <property type="evidence" value="ECO:0007669"/>
    <property type="project" value="InterPro"/>
</dbReference>
<dbReference type="EMBL" id="CP042436">
    <property type="protein sequence ID" value="QEC62036.1"/>
    <property type="molecule type" value="Genomic_DNA"/>
</dbReference>
<reference evidence="3 4" key="1">
    <citation type="journal article" date="2017" name="Curr. Microbiol.">
        <title>Mucilaginibacter ginsenosidivorans sp. nov., Isolated from Soil of Ginseng Field.</title>
        <authorList>
            <person name="Kim M.M."/>
            <person name="Siddiqi M.Z."/>
            <person name="Im W.T."/>
        </authorList>
    </citation>
    <scope>NUCLEOTIDE SEQUENCE [LARGE SCALE GENOMIC DNA]</scope>
    <source>
        <strain evidence="3 4">Gsoil 3017</strain>
    </source>
</reference>